<protein>
    <submittedName>
        <fullName evidence="2">Uncharacterized protein</fullName>
    </submittedName>
</protein>
<feature type="chain" id="PRO_5045391487" evidence="1">
    <location>
        <begin position="18"/>
        <end position="628"/>
    </location>
</feature>
<sequence length="628" mass="71527">MTMFFLTLFLLAESAEHCENCESTAFLQYREVTHGLDLMTTNTTKRNCEKCVCEFLDSITQCGSYEVDKDIAECELEETKCGWEIFKHGLKCILKPQKCKKYVCKTTCKVGKSCFKRMPFDQCLDELGHSTSVKTAVNALKTAKTFIVKDLKRDVLRGLTSVGNDLLEFLTGTFPREIQTLMDKFNVLDMANSFQKMVIHIVEDCYDGLMSFFKKVKKIFKKATNGPLKLPRNKDGEYCALKWDMTMFTYTDCGFFDAWDKLHSHVSKPYDHNMWSTFKKDFERMTRALANCAVLTTKIPIWKDLVLTRLTPFRTLQEMDFCMPKHIADAAETTINALIYAKEHTSDVFDEVNTALKKLEDYATELLSKDLPLFKRGNVSLFEMKKVSAKKGIRGLEESFMCSNKSALGRNYALSLRIQAKLGQIVKIKKVAISQSHAIGFGIYFGCQNLKFKVTRFLSIRWLSEGIGFPNKDEDKAKVAAEIQFKWYHSEFPCFPVVPLKTEASFRVKLGPKFDAGKVNLRTSVTYTVQDLLSFEQKEWSPKKPGWPNGVGIAADAGSSIPQLLQANVSISQSFEEAGLNGRQLFQRVLDTEAQAKEMADWEMTASFDARVKQLFCLTNCECQDQDE</sequence>
<gene>
    <name evidence="2" type="ORF">CCMP2556_LOCUS36803</name>
</gene>
<feature type="signal peptide" evidence="1">
    <location>
        <begin position="1"/>
        <end position="17"/>
    </location>
</feature>
<reference evidence="2 3" key="1">
    <citation type="submission" date="2024-02" db="EMBL/GenBank/DDBJ databases">
        <authorList>
            <person name="Chen Y."/>
            <person name="Shah S."/>
            <person name="Dougan E. K."/>
            <person name="Thang M."/>
            <person name="Chan C."/>
        </authorList>
    </citation>
    <scope>NUCLEOTIDE SEQUENCE [LARGE SCALE GENOMIC DNA]</scope>
</reference>
<name>A0ABP0PFB9_9DINO</name>
<keyword evidence="1" id="KW-0732">Signal</keyword>
<comment type="caution">
    <text evidence="2">The sequence shown here is derived from an EMBL/GenBank/DDBJ whole genome shotgun (WGS) entry which is preliminary data.</text>
</comment>
<accession>A0ABP0PFB9</accession>
<dbReference type="EMBL" id="CAXAMN010023029">
    <property type="protein sequence ID" value="CAK9074727.1"/>
    <property type="molecule type" value="Genomic_DNA"/>
</dbReference>
<evidence type="ECO:0000313" key="2">
    <source>
        <dbReference type="EMBL" id="CAK9074727.1"/>
    </source>
</evidence>
<keyword evidence="3" id="KW-1185">Reference proteome</keyword>
<evidence type="ECO:0000313" key="3">
    <source>
        <dbReference type="Proteomes" id="UP001642484"/>
    </source>
</evidence>
<dbReference type="Proteomes" id="UP001642484">
    <property type="component" value="Unassembled WGS sequence"/>
</dbReference>
<organism evidence="2 3">
    <name type="scientific">Durusdinium trenchii</name>
    <dbReference type="NCBI Taxonomy" id="1381693"/>
    <lineage>
        <taxon>Eukaryota</taxon>
        <taxon>Sar</taxon>
        <taxon>Alveolata</taxon>
        <taxon>Dinophyceae</taxon>
        <taxon>Suessiales</taxon>
        <taxon>Symbiodiniaceae</taxon>
        <taxon>Durusdinium</taxon>
    </lineage>
</organism>
<evidence type="ECO:0000256" key="1">
    <source>
        <dbReference type="SAM" id="SignalP"/>
    </source>
</evidence>
<proteinExistence type="predicted"/>